<keyword evidence="3" id="KW-1185">Reference proteome</keyword>
<dbReference type="PATRIC" id="fig|1182568.3.peg.2703"/>
<dbReference type="Gene3D" id="2.170.120.30">
    <property type="match status" value="1"/>
</dbReference>
<dbReference type="InterPro" id="IPR012505">
    <property type="entry name" value="YbbR"/>
</dbReference>
<evidence type="ECO:0000256" key="1">
    <source>
        <dbReference type="SAM" id="MobiDB-lite"/>
    </source>
</evidence>
<reference evidence="2 3" key="1">
    <citation type="submission" date="2015-01" db="EMBL/GenBank/DDBJ databases">
        <title>Deinococcus puniceus/DY1/ whole genome sequencing.</title>
        <authorList>
            <person name="Kim M.K."/>
            <person name="Srinivasan S."/>
            <person name="Lee J.-J."/>
        </authorList>
    </citation>
    <scope>NUCLEOTIDE SEQUENCE [LARGE SCALE GENOMIC DNA]</scope>
    <source>
        <strain evidence="2 3">DY1</strain>
    </source>
</reference>
<dbReference type="Pfam" id="PF07949">
    <property type="entry name" value="YbbR"/>
    <property type="match status" value="1"/>
</dbReference>
<dbReference type="KEGG" id="dpu:SU48_13080"/>
<dbReference type="InterPro" id="IPR053154">
    <property type="entry name" value="c-di-AMP_regulator"/>
</dbReference>
<dbReference type="Proteomes" id="UP000077363">
    <property type="component" value="Chromosome"/>
</dbReference>
<dbReference type="OrthoDB" id="73708at2"/>
<dbReference type="AlphaFoldDB" id="A0A172TC27"/>
<dbReference type="PANTHER" id="PTHR37804">
    <property type="entry name" value="CDAA REGULATORY PROTEIN CDAR"/>
    <property type="match status" value="1"/>
</dbReference>
<dbReference type="EMBL" id="CP011387">
    <property type="protein sequence ID" value="ANE44541.1"/>
    <property type="molecule type" value="Genomic_DNA"/>
</dbReference>
<dbReference type="PANTHER" id="PTHR37804:SF1">
    <property type="entry name" value="CDAA REGULATORY PROTEIN CDAR"/>
    <property type="match status" value="1"/>
</dbReference>
<organism evidence="2 3">
    <name type="scientific">Deinococcus puniceus</name>
    <dbReference type="NCBI Taxonomy" id="1182568"/>
    <lineage>
        <taxon>Bacteria</taxon>
        <taxon>Thermotogati</taxon>
        <taxon>Deinococcota</taxon>
        <taxon>Deinococci</taxon>
        <taxon>Deinococcales</taxon>
        <taxon>Deinococcaceae</taxon>
        <taxon>Deinococcus</taxon>
    </lineage>
</organism>
<dbReference type="RefSeq" id="WP_064015629.1">
    <property type="nucleotide sequence ID" value="NZ_CP011387.1"/>
</dbReference>
<dbReference type="FunFam" id="2.170.120.30:FF:000014">
    <property type="entry name" value="YbbR family protein"/>
    <property type="match status" value="1"/>
</dbReference>
<sequence length="343" mass="35860">MSGSSGHDGGLGSAAQRWLRPRYVWGRVVHNLLPKVLSLVVALTLWFVATGDRRANVEQGFDVPVTVRDTTGGRTRRATSDLNPGTVRVTLSGRPERLRELSGETIEAVVDVTGVPEGSFNRPVAVQVPGGTTLRRQAPERVQGFVDAQLTRTLAVTLSVASPSDTSLLRYDVAPAQATVSGAGRVVATVRRLITSPAPLLPGEASEVNLIALDEQGDPVEGVQTSPASVTVRRIDTGELPVKSLRVVLNDPPAGLRVTAVSVQPSTVRVVAAPELLGRLREAAGTVTYRVGTYTAPVTLRIPAGAQALDEVNVRLTVERVAATPAAATPAARPPASGTGSAP</sequence>
<feature type="region of interest" description="Disordered" evidence="1">
    <location>
        <begin position="324"/>
        <end position="343"/>
    </location>
</feature>
<evidence type="ECO:0000313" key="3">
    <source>
        <dbReference type="Proteomes" id="UP000077363"/>
    </source>
</evidence>
<gene>
    <name evidence="2" type="ORF">SU48_13080</name>
</gene>
<dbReference type="STRING" id="1182568.SU48_13080"/>
<proteinExistence type="predicted"/>
<accession>A0A172TC27</accession>
<evidence type="ECO:0008006" key="4">
    <source>
        <dbReference type="Google" id="ProtNLM"/>
    </source>
</evidence>
<evidence type="ECO:0000313" key="2">
    <source>
        <dbReference type="EMBL" id="ANE44541.1"/>
    </source>
</evidence>
<name>A0A172TC27_9DEIO</name>
<protein>
    <recommendedName>
        <fullName evidence="4">YbbR-like domain-containing protein</fullName>
    </recommendedName>
</protein>